<dbReference type="RefSeq" id="WP_265049127.1">
    <property type="nucleotide sequence ID" value="NZ_CP100390.1"/>
</dbReference>
<dbReference type="Proteomes" id="UP001163739">
    <property type="component" value="Chromosome"/>
</dbReference>
<keyword evidence="2" id="KW-1185">Reference proteome</keyword>
<evidence type="ECO:0000313" key="1">
    <source>
        <dbReference type="EMBL" id="UZE97651.1"/>
    </source>
</evidence>
<evidence type="ECO:0000313" key="2">
    <source>
        <dbReference type="Proteomes" id="UP001163739"/>
    </source>
</evidence>
<dbReference type="EMBL" id="CP100390">
    <property type="protein sequence ID" value="UZE97651.1"/>
    <property type="molecule type" value="Genomic_DNA"/>
</dbReference>
<organism evidence="1 2">
    <name type="scientific">Alkalimarinus alittae</name>
    <dbReference type="NCBI Taxonomy" id="2961619"/>
    <lineage>
        <taxon>Bacteria</taxon>
        <taxon>Pseudomonadati</taxon>
        <taxon>Pseudomonadota</taxon>
        <taxon>Gammaproteobacteria</taxon>
        <taxon>Alteromonadales</taxon>
        <taxon>Alteromonadaceae</taxon>
        <taxon>Alkalimarinus</taxon>
    </lineage>
</organism>
<sequence length="89" mass="10333">MGTPTDEELKHALKTAIDMREQGEDPHFIAKSLLNHHYRLKKMEKVVEASKLYLRSGQSTMEHAKMVRALEHYDRIDNESTDFNSFGLD</sequence>
<protein>
    <submittedName>
        <fullName evidence="1">Uncharacterized protein</fullName>
    </submittedName>
</protein>
<proteinExistence type="predicted"/>
<gene>
    <name evidence="1" type="ORF">NKI27_07930</name>
</gene>
<name>A0ABY6N6D9_9ALTE</name>
<accession>A0ABY6N6D9</accession>
<reference evidence="1" key="1">
    <citation type="submission" date="2022-06" db="EMBL/GenBank/DDBJ databases">
        <title>Alkalimarinus sp. nov., isolated from gut of a Alitta virens.</title>
        <authorList>
            <person name="Yang A.I."/>
            <person name="Shin N.-R."/>
        </authorList>
    </citation>
    <scope>NUCLEOTIDE SEQUENCE</scope>
    <source>
        <strain evidence="1">A2M4</strain>
    </source>
</reference>